<protein>
    <submittedName>
        <fullName evidence="1">Uncharacterized protein</fullName>
    </submittedName>
</protein>
<keyword evidence="2" id="KW-1185">Reference proteome</keyword>
<comment type="caution">
    <text evidence="1">The sequence shown here is derived from an EMBL/GenBank/DDBJ whole genome shotgun (WGS) entry which is preliminary data.</text>
</comment>
<evidence type="ECO:0000313" key="2">
    <source>
        <dbReference type="Proteomes" id="UP000569914"/>
    </source>
</evidence>
<organism evidence="1 2">
    <name type="scientific">Microlunatus parietis</name>
    <dbReference type="NCBI Taxonomy" id="682979"/>
    <lineage>
        <taxon>Bacteria</taxon>
        <taxon>Bacillati</taxon>
        <taxon>Actinomycetota</taxon>
        <taxon>Actinomycetes</taxon>
        <taxon>Propionibacteriales</taxon>
        <taxon>Propionibacteriaceae</taxon>
        <taxon>Microlunatus</taxon>
    </lineage>
</organism>
<dbReference type="AlphaFoldDB" id="A0A7Y9L821"/>
<sequence length="80" mass="9158">MQVGTSLASSVLLRCNYRVRYAEQYSGAGGVQTYRAMSQLERAGFIQEITGRKRDRIWAASDLLAELEDLDRRIQESMRD</sequence>
<gene>
    <name evidence="1" type="ORF">BKA15_001648</name>
</gene>
<accession>A0A7Y9L821</accession>
<proteinExistence type="predicted"/>
<evidence type="ECO:0000313" key="1">
    <source>
        <dbReference type="EMBL" id="NYE70319.1"/>
    </source>
</evidence>
<dbReference type="EMBL" id="JACCBU010000001">
    <property type="protein sequence ID" value="NYE70319.1"/>
    <property type="molecule type" value="Genomic_DNA"/>
</dbReference>
<reference evidence="1 2" key="1">
    <citation type="submission" date="2020-07" db="EMBL/GenBank/DDBJ databases">
        <title>Sequencing the genomes of 1000 actinobacteria strains.</title>
        <authorList>
            <person name="Klenk H.-P."/>
        </authorList>
    </citation>
    <scope>NUCLEOTIDE SEQUENCE [LARGE SCALE GENOMIC DNA]</scope>
    <source>
        <strain evidence="1 2">DSM 22083</strain>
    </source>
</reference>
<name>A0A7Y9L821_9ACTN</name>
<dbReference type="Proteomes" id="UP000569914">
    <property type="component" value="Unassembled WGS sequence"/>
</dbReference>